<keyword evidence="4" id="KW-0964">Secreted</keyword>
<dbReference type="InterPro" id="IPR054463">
    <property type="entry name" value="PexRD54_WY"/>
</dbReference>
<dbReference type="AlphaFoldDB" id="A0A6A3IIA6"/>
<feature type="domain" description="RxLR effector PexRD54 WY" evidence="7">
    <location>
        <begin position="151"/>
        <end position="190"/>
    </location>
</feature>
<evidence type="ECO:0000259" key="7">
    <source>
        <dbReference type="Pfam" id="PF22748"/>
    </source>
</evidence>
<name>A0A6A3IIA6_9STRA</name>
<comment type="subcellular location">
    <subcellularLocation>
        <location evidence="1">Host cell</location>
    </subcellularLocation>
    <subcellularLocation>
        <location evidence="2">Secreted</location>
    </subcellularLocation>
</comment>
<evidence type="ECO:0000313" key="9">
    <source>
        <dbReference type="Proteomes" id="UP000429607"/>
    </source>
</evidence>
<protein>
    <recommendedName>
        <fullName evidence="7">RxLR effector PexRD54 WY domain-containing protein</fullName>
    </recommendedName>
</protein>
<comment type="caution">
    <text evidence="8">The sequence shown here is derived from an EMBL/GenBank/DDBJ whole genome shotgun (WGS) entry which is preliminary data.</text>
</comment>
<proteinExistence type="inferred from homology"/>
<dbReference type="EMBL" id="QXFV01002966">
    <property type="protein sequence ID" value="KAE8981322.1"/>
    <property type="molecule type" value="Genomic_DNA"/>
</dbReference>
<evidence type="ECO:0000256" key="3">
    <source>
        <dbReference type="ARBA" id="ARBA00010400"/>
    </source>
</evidence>
<evidence type="ECO:0000256" key="5">
    <source>
        <dbReference type="ARBA" id="ARBA00022729"/>
    </source>
</evidence>
<evidence type="ECO:0000256" key="2">
    <source>
        <dbReference type="ARBA" id="ARBA00004613"/>
    </source>
</evidence>
<dbReference type="GO" id="GO:0043657">
    <property type="term" value="C:host cell"/>
    <property type="evidence" value="ECO:0007669"/>
    <property type="project" value="UniProtKB-SubCell"/>
</dbReference>
<evidence type="ECO:0000313" key="8">
    <source>
        <dbReference type="EMBL" id="KAE8981322.1"/>
    </source>
</evidence>
<accession>A0A6A3IIA6</accession>
<sequence>MGRAHPIPANQIAPFASLQLQTLEARASHAQAVCLEVGTQSCRQRSATATQIPGVAKIVKKLTPDKQKAANKLFTKLKLHETTSDLFESPNFHKWVKSVTKSYKKTPDAANAVIVSTITARYGDEALARMLVAAKEAPTTRNLATQLEEVQLAIWLTSKKTADDVFKLLKLDDEGAKLFETPVFSTWVSYATKLDGKNPDALMFSVLKTRYDDDVLADIFIAANETRSTRRIAARQEKLLFAKWTDDGKTADDAFKLLKLNPNRDDFLKSPALDSWISYVKMVEEDPYKLLLATLTARYTDEGLVSMLVVAKQDYKTVSIAGKLEDALFNRWKVQGKSAESVFKLLNLKKEENKLFESPMFSTWESYVTKLDKTNPDKLMLSVLKTGYNDESLANMLISAQKLPRTKPFAGRLQKELWISQDKTADDIFQLLKLDQQGENIFDTGEFSTWVSYVTKLNKLDEKPDEFAVIIELQKRFGNLELAKMFSAALKSSGPNKNLISSLQALQFKRWLADGITPNKLDTKLAHRTLNLPGVAPIPLSDFDNRSTGVLLNYVDFYRANA</sequence>
<evidence type="ECO:0000256" key="1">
    <source>
        <dbReference type="ARBA" id="ARBA00004340"/>
    </source>
</evidence>
<comment type="similarity">
    <text evidence="3">Belongs to the RxLR effector family.</text>
</comment>
<keyword evidence="6" id="KW-0843">Virulence</keyword>
<evidence type="ECO:0000256" key="4">
    <source>
        <dbReference type="ARBA" id="ARBA00022525"/>
    </source>
</evidence>
<organism evidence="8 9">
    <name type="scientific">Phytophthora rubi</name>
    <dbReference type="NCBI Taxonomy" id="129364"/>
    <lineage>
        <taxon>Eukaryota</taxon>
        <taxon>Sar</taxon>
        <taxon>Stramenopiles</taxon>
        <taxon>Oomycota</taxon>
        <taxon>Peronosporomycetes</taxon>
        <taxon>Peronosporales</taxon>
        <taxon>Peronosporaceae</taxon>
        <taxon>Phytophthora</taxon>
    </lineage>
</organism>
<dbReference type="Pfam" id="PF22748">
    <property type="entry name" value="PexRD54_WY"/>
    <property type="match status" value="2"/>
</dbReference>
<feature type="domain" description="RxLR effector PexRD54 WY" evidence="7">
    <location>
        <begin position="414"/>
        <end position="454"/>
    </location>
</feature>
<gene>
    <name evidence="8" type="ORF">PR001_g24036</name>
</gene>
<keyword evidence="5" id="KW-0732">Signal</keyword>
<dbReference type="GO" id="GO:0005576">
    <property type="term" value="C:extracellular region"/>
    <property type="evidence" value="ECO:0007669"/>
    <property type="project" value="UniProtKB-SubCell"/>
</dbReference>
<dbReference type="Proteomes" id="UP000429607">
    <property type="component" value="Unassembled WGS sequence"/>
</dbReference>
<reference evidence="8 9" key="1">
    <citation type="submission" date="2018-09" db="EMBL/GenBank/DDBJ databases">
        <title>Genomic investigation of the strawberry pathogen Phytophthora fragariae indicates pathogenicity is determined by transcriptional variation in three key races.</title>
        <authorList>
            <person name="Adams T.M."/>
            <person name="Armitage A.D."/>
            <person name="Sobczyk M.K."/>
            <person name="Bates H.J."/>
            <person name="Dunwell J.M."/>
            <person name="Nellist C.F."/>
            <person name="Harrison R.J."/>
        </authorList>
    </citation>
    <scope>NUCLEOTIDE SEQUENCE [LARGE SCALE GENOMIC DNA]</scope>
    <source>
        <strain evidence="8 9">SCRP249</strain>
    </source>
</reference>
<evidence type="ECO:0000256" key="6">
    <source>
        <dbReference type="ARBA" id="ARBA00023026"/>
    </source>
</evidence>